<dbReference type="InterPro" id="IPR052164">
    <property type="entry name" value="Anthracycline_SecMetBiosynth"/>
</dbReference>
<keyword evidence="3" id="KW-1185">Reference proteome</keyword>
<dbReference type="InterPro" id="IPR029068">
    <property type="entry name" value="Glyas_Bleomycin-R_OHBP_Dase"/>
</dbReference>
<gene>
    <name evidence="2" type="ORF">HNR30_006386</name>
</gene>
<dbReference type="SUPFAM" id="SSF54593">
    <property type="entry name" value="Glyoxalase/Bleomycin resistance protein/Dihydroxybiphenyl dioxygenase"/>
    <property type="match status" value="2"/>
</dbReference>
<name>A0A7W0HTD8_9ACTN</name>
<evidence type="ECO:0000313" key="2">
    <source>
        <dbReference type="EMBL" id="MBA2895014.1"/>
    </source>
</evidence>
<dbReference type="Proteomes" id="UP000530928">
    <property type="component" value="Unassembled WGS sequence"/>
</dbReference>
<dbReference type="Pfam" id="PF00903">
    <property type="entry name" value="Glyoxalase"/>
    <property type="match status" value="2"/>
</dbReference>
<dbReference type="EMBL" id="JACDUR010000006">
    <property type="protein sequence ID" value="MBA2895014.1"/>
    <property type="molecule type" value="Genomic_DNA"/>
</dbReference>
<feature type="domain" description="VOC" evidence="1">
    <location>
        <begin position="10"/>
        <end position="119"/>
    </location>
</feature>
<dbReference type="InterPro" id="IPR004360">
    <property type="entry name" value="Glyas_Fos-R_dOase_dom"/>
</dbReference>
<dbReference type="InterPro" id="IPR037523">
    <property type="entry name" value="VOC_core"/>
</dbReference>
<accession>A0A7W0HTD8</accession>
<dbReference type="CDD" id="cd07247">
    <property type="entry name" value="SgaA_N_like"/>
    <property type="match status" value="2"/>
</dbReference>
<feature type="domain" description="VOC" evidence="1">
    <location>
        <begin position="133"/>
        <end position="248"/>
    </location>
</feature>
<evidence type="ECO:0000313" key="3">
    <source>
        <dbReference type="Proteomes" id="UP000530928"/>
    </source>
</evidence>
<organism evidence="2 3">
    <name type="scientific">Nonomuraea soli</name>
    <dbReference type="NCBI Taxonomy" id="1032476"/>
    <lineage>
        <taxon>Bacteria</taxon>
        <taxon>Bacillati</taxon>
        <taxon>Actinomycetota</taxon>
        <taxon>Actinomycetes</taxon>
        <taxon>Streptosporangiales</taxon>
        <taxon>Streptosporangiaceae</taxon>
        <taxon>Nonomuraea</taxon>
    </lineage>
</organism>
<dbReference type="AlphaFoldDB" id="A0A7W0HTD8"/>
<proteinExistence type="predicted"/>
<evidence type="ECO:0000259" key="1">
    <source>
        <dbReference type="PROSITE" id="PS51819"/>
    </source>
</evidence>
<dbReference type="PANTHER" id="PTHR33993:SF10">
    <property type="entry name" value="CONSERVED PROTEIN"/>
    <property type="match status" value="1"/>
</dbReference>
<dbReference type="PANTHER" id="PTHR33993">
    <property type="entry name" value="GLYOXALASE-RELATED"/>
    <property type="match status" value="1"/>
</dbReference>
<reference evidence="2 3" key="1">
    <citation type="submission" date="2020-07" db="EMBL/GenBank/DDBJ databases">
        <title>Genomic Encyclopedia of Type Strains, Phase IV (KMG-IV): sequencing the most valuable type-strain genomes for metagenomic binning, comparative biology and taxonomic classification.</title>
        <authorList>
            <person name="Goeker M."/>
        </authorList>
    </citation>
    <scope>NUCLEOTIDE SEQUENCE [LARGE SCALE GENOMIC DNA]</scope>
    <source>
        <strain evidence="2 3">DSM 45533</strain>
    </source>
</reference>
<dbReference type="Gene3D" id="3.10.180.10">
    <property type="entry name" value="2,3-Dihydroxybiphenyl 1,2-Dioxygenase, domain 1"/>
    <property type="match status" value="2"/>
</dbReference>
<comment type="caution">
    <text evidence="2">The sequence shown here is derived from an EMBL/GenBank/DDBJ whole genome shotgun (WGS) entry which is preliminary data.</text>
</comment>
<protein>
    <recommendedName>
        <fullName evidence="1">VOC domain-containing protein</fullName>
    </recommendedName>
</protein>
<dbReference type="PROSITE" id="PS51819">
    <property type="entry name" value="VOC"/>
    <property type="match status" value="2"/>
</dbReference>
<dbReference type="RefSeq" id="WP_181613713.1">
    <property type="nucleotide sequence ID" value="NZ_BAABAM010000004.1"/>
</dbReference>
<sequence>MLTTEYVPGAPNWIDLGSPDLQASTAFYTAVLGWTFSPLDDSYGFFLVRDTVVAAVGALTEEPARPAWMPYFASQDVTATTKAVEHAGGVVRVPRTPAQDGFIAQYTDPSGAEFAVLQPGAAGALGTVSEPGSLSWLELYVANPRAIRPFYRSVFDWRFDDMLMGDDVYTVVSTASGDDASIAGLGPLPDGGRAHWQAYFEVADCDATVARAQELGGTITMPATGVETVGRFAMLRDPHGARFAVITSEEAPAA</sequence>